<dbReference type="SMART" id="SM00448">
    <property type="entry name" value="REC"/>
    <property type="match status" value="1"/>
</dbReference>
<dbReference type="SUPFAM" id="SSF63829">
    <property type="entry name" value="Calcium-dependent phosphotriesterase"/>
    <property type="match status" value="1"/>
</dbReference>
<dbReference type="Pfam" id="PF07494">
    <property type="entry name" value="Reg_prop"/>
    <property type="match status" value="2"/>
</dbReference>
<dbReference type="Gene3D" id="2.60.40.10">
    <property type="entry name" value="Immunoglobulins"/>
    <property type="match status" value="1"/>
</dbReference>
<dbReference type="SUPFAM" id="SSF50952">
    <property type="entry name" value="Soluble quinoprotein glucose dehydrogenase"/>
    <property type="match status" value="1"/>
</dbReference>
<evidence type="ECO:0000256" key="1">
    <source>
        <dbReference type="ARBA" id="ARBA00000085"/>
    </source>
</evidence>
<evidence type="ECO:0000259" key="10">
    <source>
        <dbReference type="PROSITE" id="PS50109"/>
    </source>
</evidence>
<dbReference type="Gene3D" id="2.130.10.10">
    <property type="entry name" value="YVTN repeat-like/Quinoprotein amine dehydrogenase"/>
    <property type="match status" value="2"/>
</dbReference>
<dbReference type="EMBL" id="WPIN01000006">
    <property type="protein sequence ID" value="MVM31936.1"/>
    <property type="molecule type" value="Genomic_DNA"/>
</dbReference>
<dbReference type="InterPro" id="IPR011123">
    <property type="entry name" value="Y_Y_Y"/>
</dbReference>
<keyword evidence="6" id="KW-0804">Transcription</keyword>
<dbReference type="InterPro" id="IPR009057">
    <property type="entry name" value="Homeodomain-like_sf"/>
</dbReference>
<dbReference type="PANTHER" id="PTHR43547">
    <property type="entry name" value="TWO-COMPONENT HISTIDINE KINASE"/>
    <property type="match status" value="1"/>
</dbReference>
<dbReference type="Pfam" id="PF00072">
    <property type="entry name" value="Response_reg"/>
    <property type="match status" value="1"/>
</dbReference>
<dbReference type="SMART" id="SM00342">
    <property type="entry name" value="HTH_ARAC"/>
    <property type="match status" value="1"/>
</dbReference>
<dbReference type="PROSITE" id="PS01124">
    <property type="entry name" value="HTH_ARAC_FAMILY_2"/>
    <property type="match status" value="1"/>
</dbReference>
<evidence type="ECO:0000259" key="9">
    <source>
        <dbReference type="PROSITE" id="PS01124"/>
    </source>
</evidence>
<dbReference type="PROSITE" id="PS50109">
    <property type="entry name" value="HIS_KIN"/>
    <property type="match status" value="1"/>
</dbReference>
<comment type="catalytic activity">
    <reaction evidence="1">
        <text>ATP + protein L-histidine = ADP + protein N-phospho-L-histidine.</text>
        <dbReference type="EC" id="2.7.13.3"/>
    </reaction>
</comment>
<comment type="caution">
    <text evidence="12">The sequence shown here is derived from an EMBL/GenBank/DDBJ whole genome shotgun (WGS) entry which is preliminary data.</text>
</comment>
<dbReference type="Pfam" id="PF00512">
    <property type="entry name" value="HisKA"/>
    <property type="match status" value="1"/>
</dbReference>
<feature type="domain" description="Response regulatory" evidence="11">
    <location>
        <begin position="1093"/>
        <end position="1208"/>
    </location>
</feature>
<dbReference type="InterPro" id="IPR018060">
    <property type="entry name" value="HTH_AraC"/>
</dbReference>
<keyword evidence="8" id="KW-0472">Membrane</keyword>
<feature type="modified residue" description="4-aspartylphosphate" evidence="7">
    <location>
        <position position="1141"/>
    </location>
</feature>
<dbReference type="CDD" id="cd00075">
    <property type="entry name" value="HATPase"/>
    <property type="match status" value="1"/>
</dbReference>
<dbReference type="InterPro" id="IPR018062">
    <property type="entry name" value="HTH_AraC-typ_CS"/>
</dbReference>
<dbReference type="CDD" id="cd00082">
    <property type="entry name" value="HisKA"/>
    <property type="match status" value="1"/>
</dbReference>
<keyword evidence="8" id="KW-1133">Transmembrane helix</keyword>
<name>A0A7K1SEB7_9BACT</name>
<dbReference type="InterPro" id="IPR003594">
    <property type="entry name" value="HATPase_dom"/>
</dbReference>
<dbReference type="SUPFAM" id="SSF55874">
    <property type="entry name" value="ATPase domain of HSP90 chaperone/DNA topoisomerase II/histidine kinase"/>
    <property type="match status" value="1"/>
</dbReference>
<gene>
    <name evidence="12" type="ORF">GO755_17940</name>
</gene>
<dbReference type="InterPro" id="IPR011110">
    <property type="entry name" value="Reg_prop"/>
</dbReference>
<dbReference type="EC" id="2.7.13.3" evidence="2"/>
<dbReference type="InterPro" id="IPR036097">
    <property type="entry name" value="HisK_dim/P_sf"/>
</dbReference>
<evidence type="ECO:0000313" key="12">
    <source>
        <dbReference type="EMBL" id="MVM31936.1"/>
    </source>
</evidence>
<dbReference type="InterPro" id="IPR036890">
    <property type="entry name" value="HATPase_C_sf"/>
</dbReference>
<dbReference type="Proteomes" id="UP000436006">
    <property type="component" value="Unassembled WGS sequence"/>
</dbReference>
<feature type="domain" description="HTH araC/xylS-type" evidence="9">
    <location>
        <begin position="1242"/>
        <end position="1340"/>
    </location>
</feature>
<dbReference type="GO" id="GO:0003700">
    <property type="term" value="F:DNA-binding transcription factor activity"/>
    <property type="evidence" value="ECO:0007669"/>
    <property type="project" value="InterPro"/>
</dbReference>
<keyword evidence="3 7" id="KW-0597">Phosphoprotein</keyword>
<proteinExistence type="predicted"/>
<dbReference type="SMART" id="SM00387">
    <property type="entry name" value="HATPase_c"/>
    <property type="match status" value="1"/>
</dbReference>
<dbReference type="Gene3D" id="3.30.565.10">
    <property type="entry name" value="Histidine kinase-like ATPase, C-terminal domain"/>
    <property type="match status" value="1"/>
</dbReference>
<organism evidence="12 13">
    <name type="scientific">Spirosoma arboris</name>
    <dbReference type="NCBI Taxonomy" id="2682092"/>
    <lineage>
        <taxon>Bacteria</taxon>
        <taxon>Pseudomonadati</taxon>
        <taxon>Bacteroidota</taxon>
        <taxon>Cytophagia</taxon>
        <taxon>Cytophagales</taxon>
        <taxon>Cytophagaceae</taxon>
        <taxon>Spirosoma</taxon>
    </lineage>
</organism>
<dbReference type="SMART" id="SM00388">
    <property type="entry name" value="HisKA"/>
    <property type="match status" value="1"/>
</dbReference>
<evidence type="ECO:0000256" key="2">
    <source>
        <dbReference type="ARBA" id="ARBA00012438"/>
    </source>
</evidence>
<dbReference type="Gene3D" id="1.10.287.130">
    <property type="match status" value="1"/>
</dbReference>
<evidence type="ECO:0000259" key="11">
    <source>
        <dbReference type="PROSITE" id="PS50110"/>
    </source>
</evidence>
<dbReference type="GO" id="GO:0043565">
    <property type="term" value="F:sequence-specific DNA binding"/>
    <property type="evidence" value="ECO:0007669"/>
    <property type="project" value="InterPro"/>
</dbReference>
<evidence type="ECO:0000256" key="3">
    <source>
        <dbReference type="ARBA" id="ARBA00022553"/>
    </source>
</evidence>
<dbReference type="Pfam" id="PF12833">
    <property type="entry name" value="HTH_18"/>
    <property type="match status" value="1"/>
</dbReference>
<dbReference type="InterPro" id="IPR003661">
    <property type="entry name" value="HisK_dim/P_dom"/>
</dbReference>
<keyword evidence="8" id="KW-0812">Transmembrane</keyword>
<evidence type="ECO:0000256" key="5">
    <source>
        <dbReference type="ARBA" id="ARBA00023125"/>
    </source>
</evidence>
<dbReference type="SUPFAM" id="SSF46689">
    <property type="entry name" value="Homeodomain-like"/>
    <property type="match status" value="1"/>
</dbReference>
<dbReference type="InterPro" id="IPR015943">
    <property type="entry name" value="WD40/YVTN_repeat-like_dom_sf"/>
</dbReference>
<sequence length="1341" mass="152963">MRSVFIHYLRVALVLILFILTLISISKIPLYAQTFTLPQSEAITSKQGLPQAFVPAIVQDRQGFIWMATRDGLCRYDGKHFKVFQPTTDGKPGISSSGLSGLGLDRLGRIWIFGDQNAIDIMDPVRETFVNFSREPFFKRLLGLDFIRTHYFDQKGQLWLSFRSNKIACIDPITHRFRLYKLPPFYSDDCTFIQDKQRTVWVSTDKGLYRLDPLTNQFIQYFLPDNAVRGICLLPNGHLFIQTNHSILILDTRSSRIRSFALPHSTTSAISLQNKSIVTDSEGNTYFSNQYNDLLRFSETEGVNVLVELKEGVALRSLLIDRSDVLWVGTDKAGILKYNLKASQFKAVPYQHNFYTDLFIRELGVSPAQMPFEIEKDIPYYFRYTVDKAGKLWFNTGYRRFYKLDLQTKQITSISVPPTVGLRHYWDKPIAPMATDPAGHVWVVTDSLAMWYEAGQWRLFQHPIRGNDRANGLRPRANSSNVIEGEILQVVVDKQALWIATATQGLYRVDRTNGQIRAYKHQSKNLNSLSSNQLFCLYDDPFDQNSLWVGTFGSGLCRFDKRTGTCRRFSTQTGLPNNVIYSAIPDQQGFLWICTNQGLCRMDRRTFQTSIYTEEDGLLENEFNRFHFLHLPNDRILMGGLEGITSFFPRQLHDDTYQPSIQITNIQLNNQPIISGPLTNFLPIQAVSRLELPYNQNFIAVHFAALQYNRHNKIRYRYQLIGLNQQWIETQEPVIQYTDLDWGRYTLKLNASNTSGIWSKHVRLLKLIIRPPWWATWWAILIYIAGIVTVGYILVQAYVNQQEAKHLKAIDIMKARFFTNIAHEFRTPLTLILGPVETLKNRLPSRDDQYQLDLINNNATQILELVNQLIDLSKAEAHALRLNESLGNLKVFINELVHSFESQAQAKSIQLIFQAETIHTKYWFDSEKLARIITNLVANALKFTPIGGKVSINVAAAHPGATQSTQTNSIQESWIRIIVSDNGIGISPEDLPYIFDRFYRAENGSTNLLKSDQASSFEQAGTGIGLALVKELVEFQSGILQVTSKVSLGTAFTIYLPYRQANTLSFTPTETTETLKVTPENNQPKKQSDKTSLVLLVEDNKILCDFIFENLSSTYTIHQAQNGVQGWEQAINLVPDLIISDVMMPVMGGYELCENLKKDPRTSHIPVILLTAKASVEDRLEGLSVGADAYIAKPFHIQELQLRIRNLLERRRQLQQWVLASITNISPTTPIDPPLPTDPLIEKLCQLVEEHLDETTFGAEELILASGMSRMNLHRKLKALADTSAGEFIRNYRLKRAAQLLRQGHSVAETAYMVGFEDPSYFARSFRKVYQMPPSAFSRTI</sequence>
<evidence type="ECO:0000256" key="8">
    <source>
        <dbReference type="SAM" id="Phobius"/>
    </source>
</evidence>
<dbReference type="InterPro" id="IPR001789">
    <property type="entry name" value="Sig_transdc_resp-reg_receiver"/>
</dbReference>
<dbReference type="Pfam" id="PF02518">
    <property type="entry name" value="HATPase_c"/>
    <property type="match status" value="1"/>
</dbReference>
<dbReference type="RefSeq" id="WP_157586570.1">
    <property type="nucleotide sequence ID" value="NZ_WPIN01000006.1"/>
</dbReference>
<dbReference type="SUPFAM" id="SSF52172">
    <property type="entry name" value="CheY-like"/>
    <property type="match status" value="1"/>
</dbReference>
<evidence type="ECO:0000256" key="4">
    <source>
        <dbReference type="ARBA" id="ARBA00023015"/>
    </source>
</evidence>
<dbReference type="FunFam" id="1.10.287.130:FF:000045">
    <property type="entry name" value="Two-component system sensor histidine kinase/response regulator"/>
    <property type="match status" value="1"/>
</dbReference>
<dbReference type="SUPFAM" id="SSF47384">
    <property type="entry name" value="Homodimeric domain of signal transducing histidine kinase"/>
    <property type="match status" value="1"/>
</dbReference>
<dbReference type="GO" id="GO:0000155">
    <property type="term" value="F:phosphorelay sensor kinase activity"/>
    <property type="evidence" value="ECO:0007669"/>
    <property type="project" value="InterPro"/>
</dbReference>
<dbReference type="InterPro" id="IPR011006">
    <property type="entry name" value="CheY-like_superfamily"/>
</dbReference>
<keyword evidence="5" id="KW-0238">DNA-binding</keyword>
<dbReference type="PROSITE" id="PS00041">
    <property type="entry name" value="HTH_ARAC_FAMILY_1"/>
    <property type="match status" value="1"/>
</dbReference>
<dbReference type="InterPro" id="IPR011041">
    <property type="entry name" value="Quinoprot_gluc/sorb_DH_b-prop"/>
</dbReference>
<evidence type="ECO:0000256" key="6">
    <source>
        <dbReference type="ARBA" id="ARBA00023163"/>
    </source>
</evidence>
<dbReference type="PANTHER" id="PTHR43547:SF2">
    <property type="entry name" value="HYBRID SIGNAL TRANSDUCTION HISTIDINE KINASE C"/>
    <property type="match status" value="1"/>
</dbReference>
<evidence type="ECO:0000256" key="7">
    <source>
        <dbReference type="PROSITE-ProRule" id="PRU00169"/>
    </source>
</evidence>
<dbReference type="InterPro" id="IPR013783">
    <property type="entry name" value="Ig-like_fold"/>
</dbReference>
<keyword evidence="13" id="KW-1185">Reference proteome</keyword>
<protein>
    <recommendedName>
        <fullName evidence="2">histidine kinase</fullName>
        <ecNumber evidence="2">2.7.13.3</ecNumber>
    </recommendedName>
</protein>
<dbReference type="PROSITE" id="PS50110">
    <property type="entry name" value="RESPONSE_REGULATORY"/>
    <property type="match status" value="1"/>
</dbReference>
<feature type="domain" description="Histidine kinase" evidence="10">
    <location>
        <begin position="820"/>
        <end position="1060"/>
    </location>
</feature>
<feature type="transmembrane region" description="Helical" evidence="8">
    <location>
        <begin position="773"/>
        <end position="795"/>
    </location>
</feature>
<evidence type="ECO:0000313" key="13">
    <source>
        <dbReference type="Proteomes" id="UP000436006"/>
    </source>
</evidence>
<accession>A0A7K1SEB7</accession>
<dbReference type="Gene3D" id="3.40.50.2300">
    <property type="match status" value="1"/>
</dbReference>
<reference evidence="12 13" key="1">
    <citation type="submission" date="2019-12" db="EMBL/GenBank/DDBJ databases">
        <title>Spirosoma sp. HMF4905 genome sequencing and assembly.</title>
        <authorList>
            <person name="Kang H."/>
            <person name="Cha I."/>
            <person name="Kim H."/>
            <person name="Joh K."/>
        </authorList>
    </citation>
    <scope>NUCLEOTIDE SEQUENCE [LARGE SCALE GENOMIC DNA]</scope>
    <source>
        <strain evidence="12 13">HMF4905</strain>
    </source>
</reference>
<dbReference type="InterPro" id="IPR004358">
    <property type="entry name" value="Sig_transdc_His_kin-like_C"/>
</dbReference>
<keyword evidence="4" id="KW-0805">Transcription regulation</keyword>
<dbReference type="Pfam" id="PF07495">
    <property type="entry name" value="Y_Y_Y"/>
    <property type="match status" value="1"/>
</dbReference>
<dbReference type="InterPro" id="IPR005467">
    <property type="entry name" value="His_kinase_dom"/>
</dbReference>
<dbReference type="CDD" id="cd17574">
    <property type="entry name" value="REC_OmpR"/>
    <property type="match status" value="1"/>
</dbReference>
<dbReference type="PRINTS" id="PR00344">
    <property type="entry name" value="BCTRLSENSOR"/>
</dbReference>
<dbReference type="Gene3D" id="1.10.10.60">
    <property type="entry name" value="Homeodomain-like"/>
    <property type="match status" value="1"/>
</dbReference>